<dbReference type="InterPro" id="IPR029045">
    <property type="entry name" value="ClpP/crotonase-like_dom_sf"/>
</dbReference>
<dbReference type="GO" id="GO:0006515">
    <property type="term" value="P:protein quality control for misfolded or incompletely synthesized proteins"/>
    <property type="evidence" value="ECO:0007669"/>
    <property type="project" value="TreeGrafter"/>
</dbReference>
<evidence type="ECO:0000256" key="3">
    <source>
        <dbReference type="ARBA" id="ARBA00022670"/>
    </source>
</evidence>
<dbReference type="GO" id="GO:0009368">
    <property type="term" value="C:endopeptidase Clp complex"/>
    <property type="evidence" value="ECO:0007669"/>
    <property type="project" value="TreeGrafter"/>
</dbReference>
<accession>A0A2S0M4M2</accession>
<dbReference type="Pfam" id="PF00574">
    <property type="entry name" value="CLP_protease"/>
    <property type="match status" value="1"/>
</dbReference>
<keyword evidence="2" id="KW-0963">Cytoplasm</keyword>
<dbReference type="PANTHER" id="PTHR10381:SF70">
    <property type="entry name" value="ATP-DEPENDENT CLP PROTEASE PROTEOLYTIC SUBUNIT"/>
    <property type="match status" value="1"/>
</dbReference>
<gene>
    <name evidence="7" type="ORF">C6Y28_01370</name>
</gene>
<keyword evidence="5" id="KW-0720">Serine protease</keyword>
<dbReference type="PRINTS" id="PR00127">
    <property type="entry name" value="CLPPROTEASEP"/>
</dbReference>
<dbReference type="EMBL" id="CP027569">
    <property type="protein sequence ID" value="AVO26381.1"/>
    <property type="molecule type" value="Genomic_DNA"/>
</dbReference>
<reference evidence="7 8" key="1">
    <citation type="journal article" date="2018" name="Genome Announc.">
        <title>Complete genomes of two Megasphaera elsdenii strains, NCIMB 702410 and ATCC 25940.</title>
        <authorList>
            <person name="Hatmaker E.A."/>
            <person name="O'Dell K."/>
            <person name="Riley L.A."/>
            <person name="Klingeman D.M."/>
            <person name="Guss A.M."/>
        </authorList>
    </citation>
    <scope>NUCLEOTIDE SEQUENCE [LARGE SCALE GENOMIC DNA]</scope>
    <source>
        <strain evidence="7 8">NCIMB702410</strain>
    </source>
</reference>
<dbReference type="PANTHER" id="PTHR10381">
    <property type="entry name" value="ATP-DEPENDENT CLP PROTEASE PROTEOLYTIC SUBUNIT"/>
    <property type="match status" value="1"/>
</dbReference>
<organism evidence="7 8">
    <name type="scientific">Megasphaera elsdenii</name>
    <dbReference type="NCBI Taxonomy" id="907"/>
    <lineage>
        <taxon>Bacteria</taxon>
        <taxon>Bacillati</taxon>
        <taxon>Bacillota</taxon>
        <taxon>Negativicutes</taxon>
        <taxon>Veillonellales</taxon>
        <taxon>Veillonellaceae</taxon>
        <taxon>Megasphaera</taxon>
    </lineage>
</organism>
<dbReference type="GO" id="GO:0004252">
    <property type="term" value="F:serine-type endopeptidase activity"/>
    <property type="evidence" value="ECO:0007669"/>
    <property type="project" value="InterPro"/>
</dbReference>
<keyword evidence="3 7" id="KW-0645">Protease</keyword>
<dbReference type="CDD" id="cd07016">
    <property type="entry name" value="S14_ClpP_1"/>
    <property type="match status" value="1"/>
</dbReference>
<sequence length="249" mass="27185">MIRIENSADKAEIYISGDIIDDDEGAIVAWWGDGDAYQWPSDIKKQLDEVKGKDLTVYINSSGGSVPAGVAIANMIKRHDGHTTAVVDGWCCSIATQIFFAADDRQIPKNAYLMIHKPAISIIGNADDLEKAITFLNTIQEGIETVYNDAANDDVMPETIHDMVNDETWLTGEQAKQYFDVTVLDSTQTVAKAGKSANMKNIPAEIVAAWKKPNAANDAEQKANQQRLQKEMSNKITIAVAKAKGVLAE</sequence>
<evidence type="ECO:0000256" key="6">
    <source>
        <dbReference type="RuleBase" id="RU003567"/>
    </source>
</evidence>
<name>A0A2S0M4M2_MEGEL</name>
<comment type="similarity">
    <text evidence="1 6">Belongs to the peptidase S14 family.</text>
</comment>
<evidence type="ECO:0000256" key="1">
    <source>
        <dbReference type="ARBA" id="ARBA00007039"/>
    </source>
</evidence>
<keyword evidence="4" id="KW-0378">Hydrolase</keyword>
<evidence type="ECO:0000256" key="5">
    <source>
        <dbReference type="ARBA" id="ARBA00022825"/>
    </source>
</evidence>
<dbReference type="InterPro" id="IPR001907">
    <property type="entry name" value="ClpP"/>
</dbReference>
<dbReference type="Gene3D" id="3.90.226.10">
    <property type="entry name" value="2-enoyl-CoA Hydratase, Chain A, domain 1"/>
    <property type="match status" value="1"/>
</dbReference>
<evidence type="ECO:0000313" key="7">
    <source>
        <dbReference type="EMBL" id="AVO26381.1"/>
    </source>
</evidence>
<dbReference type="InterPro" id="IPR023562">
    <property type="entry name" value="ClpP/TepA"/>
</dbReference>
<dbReference type="GO" id="GO:0051117">
    <property type="term" value="F:ATPase binding"/>
    <property type="evidence" value="ECO:0007669"/>
    <property type="project" value="TreeGrafter"/>
</dbReference>
<dbReference type="GO" id="GO:0004176">
    <property type="term" value="F:ATP-dependent peptidase activity"/>
    <property type="evidence" value="ECO:0007669"/>
    <property type="project" value="InterPro"/>
</dbReference>
<dbReference type="RefSeq" id="WP_027895852.1">
    <property type="nucleotide sequence ID" value="NZ_CP027569.1"/>
</dbReference>
<evidence type="ECO:0000313" key="8">
    <source>
        <dbReference type="Proteomes" id="UP000238358"/>
    </source>
</evidence>
<evidence type="ECO:0000256" key="2">
    <source>
        <dbReference type="ARBA" id="ARBA00022490"/>
    </source>
</evidence>
<dbReference type="AlphaFoldDB" id="A0A2S0M4M2"/>
<proteinExistence type="inferred from homology"/>
<dbReference type="OrthoDB" id="9806592at2"/>
<evidence type="ECO:0000256" key="4">
    <source>
        <dbReference type="ARBA" id="ARBA00022801"/>
    </source>
</evidence>
<dbReference type="NCBIfam" id="NF045542">
    <property type="entry name" value="Clp_rel_HeadMat"/>
    <property type="match status" value="1"/>
</dbReference>
<protein>
    <recommendedName>
        <fullName evidence="6">ATP-dependent Clp protease proteolytic subunit</fullName>
    </recommendedName>
</protein>
<dbReference type="Proteomes" id="UP000238358">
    <property type="component" value="Chromosome"/>
</dbReference>
<dbReference type="SUPFAM" id="SSF52096">
    <property type="entry name" value="ClpP/crotonase"/>
    <property type="match status" value="1"/>
</dbReference>